<evidence type="ECO:0000256" key="1">
    <source>
        <dbReference type="ARBA" id="ARBA00007447"/>
    </source>
</evidence>
<dbReference type="EMBL" id="JAYWIO010000007">
    <property type="protein sequence ID" value="KAK7253145.1"/>
    <property type="molecule type" value="Genomic_DNA"/>
</dbReference>
<dbReference type="Gene3D" id="2.40.70.10">
    <property type="entry name" value="Acid Proteases"/>
    <property type="match status" value="2"/>
</dbReference>
<evidence type="ECO:0000256" key="5">
    <source>
        <dbReference type="ARBA" id="ARBA00023180"/>
    </source>
</evidence>
<comment type="caution">
    <text evidence="8">The sequence shown here is derived from an EMBL/GenBank/DDBJ whole genome shotgun (WGS) entry which is preliminary data.</text>
</comment>
<sequence>MEKQPIILLIAFVAFILFHHHRAAESSPKQQQGVVYLIHRDFSPLSPFHNASMTRSEIILKAALRSVSRAKSLNSAIRDYSIVLQDNGAYLMYLYIGTPPVQSLVIADTGSDITGVQCMPCDSCYYQTSPYFNPHKSRTNRIVKCQSAICGNFERSYPCDTPSANCRYEVKYADGSISKGTMMSDTIRFNKNSNMKYANFVLGCGHNNSGSFQPKQVGLAGLGRGKSSIISQLGIGVFSYCLVPYGYQSSSRLKFGVDSQIHQPRVVNVPLVTKWPPNFYFLSLEGVRVGDRVLHPAGSTKGNIAIDSGTEFTNLKRSFYYDVEFAVREALSGQANPLNETDPVFTLCYQFSKIKYFPVISFQFPGDAELTLTDVNSFIHMGGDKVCFAFMPTDEYDLPIFGSHQQTLIAQGALPVNQKCVFGNEPKVKAKVGGTADADTAACIRSDCNCNQINQISILSFEEITLKFISAGQQEYVAKLVCSPVIESSLNASFLVK</sequence>
<dbReference type="InterPro" id="IPR033121">
    <property type="entry name" value="PEPTIDASE_A1"/>
</dbReference>
<dbReference type="InterPro" id="IPR034161">
    <property type="entry name" value="Pepsin-like_plant"/>
</dbReference>
<dbReference type="Proteomes" id="UP001372338">
    <property type="component" value="Unassembled WGS sequence"/>
</dbReference>
<keyword evidence="6" id="KW-0732">Signal</keyword>
<evidence type="ECO:0000259" key="7">
    <source>
        <dbReference type="PROSITE" id="PS51767"/>
    </source>
</evidence>
<feature type="signal peptide" evidence="6">
    <location>
        <begin position="1"/>
        <end position="23"/>
    </location>
</feature>
<accession>A0AAN9HUY0</accession>
<dbReference type="PANTHER" id="PTHR47967:SF128">
    <property type="entry name" value="ASPARTIC PROTEINASE CDR1-LIKE"/>
    <property type="match status" value="1"/>
</dbReference>
<dbReference type="PROSITE" id="PS51767">
    <property type="entry name" value="PEPTIDASE_A1"/>
    <property type="match status" value="1"/>
</dbReference>
<keyword evidence="9" id="KW-1185">Reference proteome</keyword>
<dbReference type="AlphaFoldDB" id="A0AAN9HUY0"/>
<dbReference type="InterPro" id="IPR032861">
    <property type="entry name" value="TAXi_N"/>
</dbReference>
<keyword evidence="2" id="KW-0645">Protease</keyword>
<evidence type="ECO:0000313" key="8">
    <source>
        <dbReference type="EMBL" id="KAK7253145.1"/>
    </source>
</evidence>
<evidence type="ECO:0000313" key="9">
    <source>
        <dbReference type="Proteomes" id="UP001372338"/>
    </source>
</evidence>
<dbReference type="InterPro" id="IPR051708">
    <property type="entry name" value="Plant_Aspart_Prot_A1"/>
</dbReference>
<dbReference type="GO" id="GO:0006508">
    <property type="term" value="P:proteolysis"/>
    <property type="evidence" value="ECO:0007669"/>
    <property type="project" value="UniProtKB-KW"/>
</dbReference>
<dbReference type="SUPFAM" id="SSF50630">
    <property type="entry name" value="Acid proteases"/>
    <property type="match status" value="1"/>
</dbReference>
<reference evidence="8 9" key="1">
    <citation type="submission" date="2024-01" db="EMBL/GenBank/DDBJ databases">
        <title>The genomes of 5 underutilized Papilionoideae crops provide insights into root nodulation and disease resistanc.</title>
        <authorList>
            <person name="Yuan L."/>
        </authorList>
    </citation>
    <scope>NUCLEOTIDE SEQUENCE [LARGE SCALE GENOMIC DNA]</scope>
    <source>
        <strain evidence="8">ZHUSHIDOU_FW_LH</strain>
        <tissue evidence="8">Leaf</tissue>
    </source>
</reference>
<name>A0AAN9HUY0_CROPI</name>
<keyword evidence="5" id="KW-0325">Glycoprotein</keyword>
<feature type="domain" description="Peptidase A1" evidence="7">
    <location>
        <begin position="90"/>
        <end position="435"/>
    </location>
</feature>
<gene>
    <name evidence="8" type="ORF">RIF29_37610</name>
</gene>
<evidence type="ECO:0000256" key="6">
    <source>
        <dbReference type="SAM" id="SignalP"/>
    </source>
</evidence>
<dbReference type="Pfam" id="PF14543">
    <property type="entry name" value="TAXi_N"/>
    <property type="match status" value="1"/>
</dbReference>
<dbReference type="GO" id="GO:0005576">
    <property type="term" value="C:extracellular region"/>
    <property type="evidence" value="ECO:0007669"/>
    <property type="project" value="TreeGrafter"/>
</dbReference>
<keyword evidence="4" id="KW-0378">Hydrolase</keyword>
<dbReference type="Pfam" id="PF14541">
    <property type="entry name" value="TAXi_C"/>
    <property type="match status" value="1"/>
</dbReference>
<evidence type="ECO:0000256" key="3">
    <source>
        <dbReference type="ARBA" id="ARBA00022750"/>
    </source>
</evidence>
<feature type="chain" id="PRO_5042872196" description="Peptidase A1 domain-containing protein" evidence="6">
    <location>
        <begin position="24"/>
        <end position="497"/>
    </location>
</feature>
<dbReference type="GO" id="GO:0004190">
    <property type="term" value="F:aspartic-type endopeptidase activity"/>
    <property type="evidence" value="ECO:0007669"/>
    <property type="project" value="UniProtKB-KW"/>
</dbReference>
<dbReference type="InterPro" id="IPR021109">
    <property type="entry name" value="Peptidase_aspartic_dom_sf"/>
</dbReference>
<evidence type="ECO:0000256" key="4">
    <source>
        <dbReference type="ARBA" id="ARBA00022801"/>
    </source>
</evidence>
<evidence type="ECO:0000256" key="2">
    <source>
        <dbReference type="ARBA" id="ARBA00022670"/>
    </source>
</evidence>
<proteinExistence type="inferred from homology"/>
<organism evidence="8 9">
    <name type="scientific">Crotalaria pallida</name>
    <name type="common">Smooth rattlebox</name>
    <name type="synonym">Crotalaria striata</name>
    <dbReference type="NCBI Taxonomy" id="3830"/>
    <lineage>
        <taxon>Eukaryota</taxon>
        <taxon>Viridiplantae</taxon>
        <taxon>Streptophyta</taxon>
        <taxon>Embryophyta</taxon>
        <taxon>Tracheophyta</taxon>
        <taxon>Spermatophyta</taxon>
        <taxon>Magnoliopsida</taxon>
        <taxon>eudicotyledons</taxon>
        <taxon>Gunneridae</taxon>
        <taxon>Pentapetalae</taxon>
        <taxon>rosids</taxon>
        <taxon>fabids</taxon>
        <taxon>Fabales</taxon>
        <taxon>Fabaceae</taxon>
        <taxon>Papilionoideae</taxon>
        <taxon>50 kb inversion clade</taxon>
        <taxon>genistoids sensu lato</taxon>
        <taxon>core genistoids</taxon>
        <taxon>Crotalarieae</taxon>
        <taxon>Crotalaria</taxon>
    </lineage>
</organism>
<dbReference type="InterPro" id="IPR032799">
    <property type="entry name" value="TAXi_C"/>
</dbReference>
<dbReference type="CDD" id="cd05476">
    <property type="entry name" value="pepsin_A_like_plant"/>
    <property type="match status" value="1"/>
</dbReference>
<comment type="similarity">
    <text evidence="1">Belongs to the peptidase A1 family.</text>
</comment>
<dbReference type="PANTHER" id="PTHR47967">
    <property type="entry name" value="OS07G0603500 PROTEIN-RELATED"/>
    <property type="match status" value="1"/>
</dbReference>
<keyword evidence="3" id="KW-0064">Aspartyl protease</keyword>
<protein>
    <recommendedName>
        <fullName evidence="7">Peptidase A1 domain-containing protein</fullName>
    </recommendedName>
</protein>